<dbReference type="InterPro" id="IPR051269">
    <property type="entry name" value="Fe-S_cluster_ET"/>
</dbReference>
<reference evidence="9" key="1">
    <citation type="submission" date="2022-08" db="EMBL/GenBank/DDBJ databases">
        <authorList>
            <person name="Tistechok S."/>
            <person name="Samborskyy M."/>
            <person name="Roman I."/>
        </authorList>
    </citation>
    <scope>NUCLEOTIDE SEQUENCE</scope>
    <source>
        <strain evidence="9">DSM 103496</strain>
    </source>
</reference>
<dbReference type="Gene3D" id="3.30.70.20">
    <property type="match status" value="1"/>
</dbReference>
<evidence type="ECO:0000256" key="7">
    <source>
        <dbReference type="ARBA" id="ARBA00023291"/>
    </source>
</evidence>
<evidence type="ECO:0000313" key="10">
    <source>
        <dbReference type="Proteomes" id="UP001141259"/>
    </source>
</evidence>
<name>A0A9X2VMK4_9PSEU</name>
<comment type="function">
    <text evidence="8">Ferredoxins are iron-sulfur proteins that transfer electrons in a wide variety of metabolic reactions.</text>
</comment>
<keyword evidence="5 8" id="KW-0408">Iron</keyword>
<dbReference type="RefSeq" id="WP_259624964.1">
    <property type="nucleotide sequence ID" value="NZ_JANYMP010000010.1"/>
</dbReference>
<evidence type="ECO:0000256" key="3">
    <source>
        <dbReference type="ARBA" id="ARBA00022723"/>
    </source>
</evidence>
<keyword evidence="2 8" id="KW-0813">Transport</keyword>
<keyword evidence="6 8" id="KW-0411">Iron-sulfur</keyword>
<evidence type="ECO:0000256" key="5">
    <source>
        <dbReference type="ARBA" id="ARBA00023004"/>
    </source>
</evidence>
<evidence type="ECO:0000256" key="1">
    <source>
        <dbReference type="ARBA" id="ARBA00001927"/>
    </source>
</evidence>
<organism evidence="9 10">
    <name type="scientific">Umezawaea endophytica</name>
    <dbReference type="NCBI Taxonomy" id="1654476"/>
    <lineage>
        <taxon>Bacteria</taxon>
        <taxon>Bacillati</taxon>
        <taxon>Actinomycetota</taxon>
        <taxon>Actinomycetes</taxon>
        <taxon>Pseudonocardiales</taxon>
        <taxon>Pseudonocardiaceae</taxon>
        <taxon>Umezawaea</taxon>
    </lineage>
</organism>
<gene>
    <name evidence="9" type="ORF">NZH93_21590</name>
</gene>
<evidence type="ECO:0000313" key="9">
    <source>
        <dbReference type="EMBL" id="MCS7479463.1"/>
    </source>
</evidence>
<keyword evidence="4 8" id="KW-0249">Electron transport</keyword>
<comment type="cofactor">
    <cofactor evidence="1">
        <name>[3Fe-4S] cluster</name>
        <dbReference type="ChEBI" id="CHEBI:21137"/>
    </cofactor>
</comment>
<dbReference type="PRINTS" id="PR00352">
    <property type="entry name" value="3FE4SFRDOXIN"/>
</dbReference>
<evidence type="ECO:0000256" key="4">
    <source>
        <dbReference type="ARBA" id="ARBA00022982"/>
    </source>
</evidence>
<dbReference type="GO" id="GO:0005506">
    <property type="term" value="F:iron ion binding"/>
    <property type="evidence" value="ECO:0007669"/>
    <property type="project" value="UniProtKB-UniRule"/>
</dbReference>
<accession>A0A9X2VMK4</accession>
<sequence>MRVSVDRERCVGAGMCVLAEATVFDQDEGDGTVLLLDPTPAVERRAGVREAAAVCPSGAVTLLDG</sequence>
<dbReference type="SUPFAM" id="SSF54862">
    <property type="entry name" value="4Fe-4S ferredoxins"/>
    <property type="match status" value="1"/>
</dbReference>
<dbReference type="PANTHER" id="PTHR36923">
    <property type="entry name" value="FERREDOXIN"/>
    <property type="match status" value="1"/>
</dbReference>
<dbReference type="Pfam" id="PF13459">
    <property type="entry name" value="Fer4_15"/>
    <property type="match status" value="1"/>
</dbReference>
<dbReference type="Proteomes" id="UP001141259">
    <property type="component" value="Unassembled WGS sequence"/>
</dbReference>
<dbReference type="GO" id="GO:0009055">
    <property type="term" value="F:electron transfer activity"/>
    <property type="evidence" value="ECO:0007669"/>
    <property type="project" value="UniProtKB-UniRule"/>
</dbReference>
<dbReference type="GO" id="GO:0051538">
    <property type="term" value="F:3 iron, 4 sulfur cluster binding"/>
    <property type="evidence" value="ECO:0007669"/>
    <property type="project" value="UniProtKB-KW"/>
</dbReference>
<dbReference type="AlphaFoldDB" id="A0A9X2VMK4"/>
<keyword evidence="3 8" id="KW-0479">Metal-binding</keyword>
<dbReference type="EMBL" id="JANYMP010000010">
    <property type="protein sequence ID" value="MCS7479463.1"/>
    <property type="molecule type" value="Genomic_DNA"/>
</dbReference>
<dbReference type="PANTHER" id="PTHR36923:SF3">
    <property type="entry name" value="FERREDOXIN"/>
    <property type="match status" value="1"/>
</dbReference>
<comment type="caution">
    <text evidence="9">The sequence shown here is derived from an EMBL/GenBank/DDBJ whole genome shotgun (WGS) entry which is preliminary data.</text>
</comment>
<proteinExistence type="predicted"/>
<keyword evidence="10" id="KW-1185">Reference proteome</keyword>
<evidence type="ECO:0000256" key="6">
    <source>
        <dbReference type="ARBA" id="ARBA00023014"/>
    </source>
</evidence>
<evidence type="ECO:0000256" key="2">
    <source>
        <dbReference type="ARBA" id="ARBA00022448"/>
    </source>
</evidence>
<dbReference type="InterPro" id="IPR001080">
    <property type="entry name" value="3Fe4S_ferredoxin"/>
</dbReference>
<evidence type="ECO:0000256" key="8">
    <source>
        <dbReference type="RuleBase" id="RU368020"/>
    </source>
</evidence>
<protein>
    <recommendedName>
        <fullName evidence="8">Ferredoxin</fullName>
    </recommendedName>
</protein>
<keyword evidence="7" id="KW-0003">3Fe-4S</keyword>